<name>A0A0F9SKF6_9ZZZZ</name>
<proteinExistence type="predicted"/>
<evidence type="ECO:0000313" key="2">
    <source>
        <dbReference type="EMBL" id="KKN67554.1"/>
    </source>
</evidence>
<gene>
    <name evidence="2" type="ORF">LCGC14_0460090</name>
</gene>
<keyword evidence="1" id="KW-1133">Transmembrane helix</keyword>
<dbReference type="AlphaFoldDB" id="A0A0F9SKF6"/>
<feature type="transmembrane region" description="Helical" evidence="1">
    <location>
        <begin position="130"/>
        <end position="148"/>
    </location>
</feature>
<accession>A0A0F9SKF6</accession>
<feature type="transmembrane region" description="Helical" evidence="1">
    <location>
        <begin position="102"/>
        <end position="124"/>
    </location>
</feature>
<organism evidence="2">
    <name type="scientific">marine sediment metagenome</name>
    <dbReference type="NCBI Taxonomy" id="412755"/>
    <lineage>
        <taxon>unclassified sequences</taxon>
        <taxon>metagenomes</taxon>
        <taxon>ecological metagenomes</taxon>
    </lineage>
</organism>
<reference evidence="2" key="1">
    <citation type="journal article" date="2015" name="Nature">
        <title>Complex archaea that bridge the gap between prokaryotes and eukaryotes.</title>
        <authorList>
            <person name="Spang A."/>
            <person name="Saw J.H."/>
            <person name="Jorgensen S.L."/>
            <person name="Zaremba-Niedzwiedzka K."/>
            <person name="Martijn J."/>
            <person name="Lind A.E."/>
            <person name="van Eijk R."/>
            <person name="Schleper C."/>
            <person name="Guy L."/>
            <person name="Ettema T.J."/>
        </authorList>
    </citation>
    <scope>NUCLEOTIDE SEQUENCE</scope>
</reference>
<feature type="transmembrane region" description="Helical" evidence="1">
    <location>
        <begin position="20"/>
        <end position="42"/>
    </location>
</feature>
<comment type="caution">
    <text evidence="2">The sequence shown here is derived from an EMBL/GenBank/DDBJ whole genome shotgun (WGS) entry which is preliminary data.</text>
</comment>
<evidence type="ECO:0000256" key="1">
    <source>
        <dbReference type="SAM" id="Phobius"/>
    </source>
</evidence>
<keyword evidence="1" id="KW-0472">Membrane</keyword>
<feature type="transmembrane region" description="Helical" evidence="1">
    <location>
        <begin position="62"/>
        <end position="82"/>
    </location>
</feature>
<keyword evidence="1" id="KW-0812">Transmembrane</keyword>
<sequence>MRTLKATRTLADNLWDALAICLSCLGIAIGIGALITASVALGEVSASPTDVGVGTIVQGAGATVQAFGTSTVLGLAALVNLLTNLLKLPFIRTLLIEHKKRWLIPIISMGLGVAAALLTSLVQGQPVGDAILAGLMAGGLAIGGNEAIKLRRRDKRQA</sequence>
<protein>
    <submittedName>
        <fullName evidence="2">Uncharacterized protein</fullName>
    </submittedName>
</protein>
<dbReference type="EMBL" id="LAZR01000471">
    <property type="protein sequence ID" value="KKN67554.1"/>
    <property type="molecule type" value="Genomic_DNA"/>
</dbReference>